<keyword evidence="6" id="KW-0408">Iron</keyword>
<evidence type="ECO:0000256" key="5">
    <source>
        <dbReference type="ARBA" id="ARBA00022692"/>
    </source>
</evidence>
<keyword evidence="7" id="KW-0406">Ion transport</keyword>
<reference evidence="17 18" key="1">
    <citation type="submission" date="2020-12" db="EMBL/GenBank/DDBJ databases">
        <authorList>
            <person name="Shan Y."/>
        </authorList>
    </citation>
    <scope>NUCLEOTIDE SEQUENCE [LARGE SCALE GENOMIC DNA]</scope>
    <source>
        <strain evidence="18">csc3.9</strain>
    </source>
</reference>
<dbReference type="InterPro" id="IPR000531">
    <property type="entry name" value="Beta-barrel_TonB"/>
</dbReference>
<feature type="chain" id="PRO_5032727141" evidence="14">
    <location>
        <begin position="28"/>
        <end position="784"/>
    </location>
</feature>
<keyword evidence="8 12" id="KW-0798">TonB box</keyword>
<evidence type="ECO:0000256" key="11">
    <source>
        <dbReference type="PROSITE-ProRule" id="PRU01360"/>
    </source>
</evidence>
<keyword evidence="17" id="KW-0675">Receptor</keyword>
<dbReference type="InterPro" id="IPR039426">
    <property type="entry name" value="TonB-dep_rcpt-like"/>
</dbReference>
<dbReference type="RefSeq" id="WP_198568768.1">
    <property type="nucleotide sequence ID" value="NZ_CP066167.1"/>
</dbReference>
<keyword evidence="18" id="KW-1185">Reference proteome</keyword>
<dbReference type="SUPFAM" id="SSF56935">
    <property type="entry name" value="Porins"/>
    <property type="match status" value="1"/>
</dbReference>
<dbReference type="InterPro" id="IPR012910">
    <property type="entry name" value="Plug_dom"/>
</dbReference>
<keyword evidence="9 11" id="KW-0472">Membrane</keyword>
<dbReference type="AlphaFoldDB" id="A0A7T4QYX3"/>
<feature type="region of interest" description="Disordered" evidence="13">
    <location>
        <begin position="644"/>
        <end position="670"/>
    </location>
</feature>
<name>A0A7T4QYX3_9GAMM</name>
<dbReference type="GO" id="GO:0006826">
    <property type="term" value="P:iron ion transport"/>
    <property type="evidence" value="ECO:0007669"/>
    <property type="project" value="UniProtKB-KW"/>
</dbReference>
<evidence type="ECO:0000313" key="17">
    <source>
        <dbReference type="EMBL" id="QQD17266.1"/>
    </source>
</evidence>
<dbReference type="Proteomes" id="UP000596063">
    <property type="component" value="Chromosome"/>
</dbReference>
<evidence type="ECO:0000259" key="16">
    <source>
        <dbReference type="Pfam" id="PF07715"/>
    </source>
</evidence>
<dbReference type="PROSITE" id="PS52016">
    <property type="entry name" value="TONB_DEPENDENT_REC_3"/>
    <property type="match status" value="1"/>
</dbReference>
<organism evidence="17 18">
    <name type="scientific">Spongiibacter nanhainus</name>
    <dbReference type="NCBI Taxonomy" id="2794344"/>
    <lineage>
        <taxon>Bacteria</taxon>
        <taxon>Pseudomonadati</taxon>
        <taxon>Pseudomonadota</taxon>
        <taxon>Gammaproteobacteria</taxon>
        <taxon>Cellvibrionales</taxon>
        <taxon>Spongiibacteraceae</taxon>
        <taxon>Spongiibacter</taxon>
    </lineage>
</organism>
<evidence type="ECO:0000256" key="8">
    <source>
        <dbReference type="ARBA" id="ARBA00023077"/>
    </source>
</evidence>
<dbReference type="Pfam" id="PF00593">
    <property type="entry name" value="TonB_dep_Rec_b-barrel"/>
    <property type="match status" value="1"/>
</dbReference>
<evidence type="ECO:0000256" key="4">
    <source>
        <dbReference type="ARBA" id="ARBA00022496"/>
    </source>
</evidence>
<comment type="similarity">
    <text evidence="11 12">Belongs to the TonB-dependent receptor family.</text>
</comment>
<keyword evidence="10 11" id="KW-0998">Cell outer membrane</keyword>
<feature type="domain" description="TonB-dependent receptor-like beta-barrel" evidence="15">
    <location>
        <begin position="258"/>
        <end position="747"/>
    </location>
</feature>
<evidence type="ECO:0000313" key="18">
    <source>
        <dbReference type="Proteomes" id="UP000596063"/>
    </source>
</evidence>
<dbReference type="EMBL" id="CP066167">
    <property type="protein sequence ID" value="QQD17266.1"/>
    <property type="molecule type" value="Genomic_DNA"/>
</dbReference>
<keyword evidence="5 11" id="KW-0812">Transmembrane</keyword>
<dbReference type="PANTHER" id="PTHR32552:SF81">
    <property type="entry name" value="TONB-DEPENDENT OUTER MEMBRANE RECEPTOR"/>
    <property type="match status" value="1"/>
</dbReference>
<evidence type="ECO:0000256" key="7">
    <source>
        <dbReference type="ARBA" id="ARBA00023065"/>
    </source>
</evidence>
<evidence type="ECO:0000256" key="6">
    <source>
        <dbReference type="ARBA" id="ARBA00023004"/>
    </source>
</evidence>
<evidence type="ECO:0000256" key="2">
    <source>
        <dbReference type="ARBA" id="ARBA00022448"/>
    </source>
</evidence>
<sequence length="784" mass="84900">MKHRSLKPATLLACTAAFGLTTSLSYAQGDATRRTIEEVIVTAQKSEQSLQDVPVSVSTVKADELRESGIFGAEGIENQVPNLQLDGDPQAPSIGIRGFSTDSYNVGLEPSVGIMVDDVFIGRSEFIPDGLFDMQGIEVLRGPQGTLFGKNTIAGVLIFSSADPSEEFDGQLQVTGGELGTRRVEAGLSAPLGDRLLSRIAFTHWETDGEVENSFLNRDELSTEQTAGRIKIEADVSDRLLLKLGVQVSETDHNYPGWQLYDLDSDALAYAQSQHAPTEDNPYDGHTAFDLPGYVKRDSEIAHLIAEYDAGEFLGLDNTVVTGIVSHAALTNDMLIDFDVSAADLVTVTPVFDYTQDALELRINGSRNNIGWGDGLDIIAGIFAMQADIDAPTEVALGEDMVDFVFTPAGAEALGLPESDIGSILGPLLNNLPIPGVPLDDGVRSLFTQSAESLALFGQATWYFNERWSAIIGLRLGQESKDARRQVASYGPGLTGLVLSAEDVDRRLSRDENEVSPKLGLRYELNPAVSLYGSWTRGFKSGGFNAISFQGSNLEFEPEQADAFELGMKSLFFDETLSINAALYHTRVTDMQVVNFNGVGFDVFNAEGAELQGLELDFSWLPPLQWLTFDGSLGLSSAEYVDYRNGPPTATQQDAAAPGETPQQDLSGRTLPRAPEVSASLRPTVFMPLSADLGLQFSLGVSYRSEQYLTLDLDEKSRQGGYTLLDARIVLGPEDGFWSLALSGTNLGDKSALNFVADHNLFARSYFANQIAPRSLKLSLSANW</sequence>
<keyword evidence="14" id="KW-0732">Signal</keyword>
<protein>
    <submittedName>
        <fullName evidence="17">TonB-dependent receptor</fullName>
    </submittedName>
</protein>
<dbReference type="PANTHER" id="PTHR32552">
    <property type="entry name" value="FERRICHROME IRON RECEPTOR-RELATED"/>
    <property type="match status" value="1"/>
</dbReference>
<keyword evidence="3 11" id="KW-1134">Transmembrane beta strand</keyword>
<evidence type="ECO:0000259" key="15">
    <source>
        <dbReference type="Pfam" id="PF00593"/>
    </source>
</evidence>
<dbReference type="Gene3D" id="2.40.170.20">
    <property type="entry name" value="TonB-dependent receptor, beta-barrel domain"/>
    <property type="match status" value="1"/>
</dbReference>
<evidence type="ECO:0000256" key="10">
    <source>
        <dbReference type="ARBA" id="ARBA00023237"/>
    </source>
</evidence>
<evidence type="ECO:0000256" key="3">
    <source>
        <dbReference type="ARBA" id="ARBA00022452"/>
    </source>
</evidence>
<comment type="subcellular location">
    <subcellularLocation>
        <location evidence="1 11">Cell outer membrane</location>
        <topology evidence="1 11">Multi-pass membrane protein</topology>
    </subcellularLocation>
</comment>
<accession>A0A7T4QYX3</accession>
<dbReference type="Pfam" id="PF07715">
    <property type="entry name" value="Plug"/>
    <property type="match status" value="1"/>
</dbReference>
<dbReference type="InterPro" id="IPR036942">
    <property type="entry name" value="Beta-barrel_TonB_sf"/>
</dbReference>
<feature type="domain" description="TonB-dependent receptor plug" evidence="16">
    <location>
        <begin position="50"/>
        <end position="156"/>
    </location>
</feature>
<evidence type="ECO:0000256" key="12">
    <source>
        <dbReference type="RuleBase" id="RU003357"/>
    </source>
</evidence>
<evidence type="ECO:0000256" key="14">
    <source>
        <dbReference type="SAM" id="SignalP"/>
    </source>
</evidence>
<feature type="signal peptide" evidence="14">
    <location>
        <begin position="1"/>
        <end position="27"/>
    </location>
</feature>
<keyword evidence="4" id="KW-0410">Iron transport</keyword>
<dbReference type="KEGG" id="snan:I6N98_12935"/>
<evidence type="ECO:0000256" key="1">
    <source>
        <dbReference type="ARBA" id="ARBA00004571"/>
    </source>
</evidence>
<feature type="compositionally biased region" description="Low complexity" evidence="13">
    <location>
        <begin position="647"/>
        <end position="658"/>
    </location>
</feature>
<keyword evidence="2 11" id="KW-0813">Transport</keyword>
<gene>
    <name evidence="17" type="ORF">I6N98_12935</name>
</gene>
<proteinExistence type="inferred from homology"/>
<evidence type="ECO:0000256" key="13">
    <source>
        <dbReference type="SAM" id="MobiDB-lite"/>
    </source>
</evidence>
<evidence type="ECO:0000256" key="9">
    <source>
        <dbReference type="ARBA" id="ARBA00023136"/>
    </source>
</evidence>
<dbReference type="GO" id="GO:0009279">
    <property type="term" value="C:cell outer membrane"/>
    <property type="evidence" value="ECO:0007669"/>
    <property type="project" value="UniProtKB-SubCell"/>
</dbReference>